<dbReference type="PANTHER" id="PTHR23101">
    <property type="entry name" value="RAB GDP/GTP EXCHANGE FACTOR"/>
    <property type="match status" value="1"/>
</dbReference>
<dbReference type="InterPro" id="IPR037191">
    <property type="entry name" value="VPS9_dom_sf"/>
</dbReference>
<keyword evidence="3" id="KW-1185">Reference proteome</keyword>
<dbReference type="InterPro" id="IPR045046">
    <property type="entry name" value="Vps9-like"/>
</dbReference>
<dbReference type="Ensembl" id="ENSOMYT00000042291.2">
    <property type="protein sequence ID" value="ENSOMYP00000038724.2"/>
    <property type="gene ID" value="ENSOMYG00000017786.2"/>
</dbReference>
<dbReference type="GeneTree" id="ENSGT00940000154540"/>
<feature type="domain" description="VPS9" evidence="1">
    <location>
        <begin position="44"/>
        <end position="173"/>
    </location>
</feature>
<reference evidence="2" key="1">
    <citation type="submission" date="2020-07" db="EMBL/GenBank/DDBJ databases">
        <title>A long reads based de novo assembly of the rainbow trout Arlee double haploid line genome.</title>
        <authorList>
            <person name="Gao G."/>
            <person name="Palti Y."/>
        </authorList>
    </citation>
    <scope>NUCLEOTIDE SEQUENCE [LARGE SCALE GENOMIC DNA]</scope>
</reference>
<dbReference type="SUPFAM" id="SSF109993">
    <property type="entry name" value="VPS9 domain"/>
    <property type="match status" value="1"/>
</dbReference>
<dbReference type="GO" id="GO:0005829">
    <property type="term" value="C:cytosol"/>
    <property type="evidence" value="ECO:0007669"/>
    <property type="project" value="TreeGrafter"/>
</dbReference>
<dbReference type="GO" id="GO:0030139">
    <property type="term" value="C:endocytic vesicle"/>
    <property type="evidence" value="ECO:0007669"/>
    <property type="project" value="TreeGrafter"/>
</dbReference>
<dbReference type="GO" id="GO:0016192">
    <property type="term" value="P:vesicle-mediated transport"/>
    <property type="evidence" value="ECO:0007669"/>
    <property type="project" value="InterPro"/>
</dbReference>
<reference evidence="2" key="2">
    <citation type="submission" date="2025-08" db="UniProtKB">
        <authorList>
            <consortium name="Ensembl"/>
        </authorList>
    </citation>
    <scope>IDENTIFICATION</scope>
</reference>
<evidence type="ECO:0000313" key="3">
    <source>
        <dbReference type="Proteomes" id="UP000694395"/>
    </source>
</evidence>
<accession>A0A8C7QKH5</accession>
<proteinExistence type="predicted"/>
<evidence type="ECO:0000313" key="2">
    <source>
        <dbReference type="Ensembl" id="ENSOMYP00000038724.2"/>
    </source>
</evidence>
<reference evidence="2" key="3">
    <citation type="submission" date="2025-09" db="UniProtKB">
        <authorList>
            <consortium name="Ensembl"/>
        </authorList>
    </citation>
    <scope>IDENTIFICATION</scope>
</reference>
<evidence type="ECO:0000259" key="1">
    <source>
        <dbReference type="PROSITE" id="PS51205"/>
    </source>
</evidence>
<dbReference type="SMART" id="SM00167">
    <property type="entry name" value="VPS9"/>
    <property type="match status" value="1"/>
</dbReference>
<sequence length="366" mass="41676">GDPSGDHPPPHQEHRVEQVMDEVEKYIMTRLYKSVFCPETTDNEKKDLATQNRIRALHWVDIQMLCVPVDEEIPAVSDNVVIAITDIIEMDSKRHIFSAIKITKSEPASADDFLPTLIYIVLKSNPPRLQSNIQYITCFCNPSRLMNGEDGYYFTNLCCAVAFIEKLDAQSLNLDPVDFESYMLGQAFPRRPEVDSGWPQIDTAASIPALAQVNQNLDLLSGLRSRQERVLEVAQSMQSDLITWQESVEREVQEILEKYPLEISPPALSAIDSDNMENDRLPLTPQVLLGNISPEWEARGLLELMIPPLCNALSRHWLFTMARFRNWQPPRVYTATILNILTHCKPSRLLSIFPLDPFPKAFTDLN</sequence>
<dbReference type="Gene3D" id="1.10.246.120">
    <property type="match status" value="1"/>
</dbReference>
<dbReference type="PROSITE" id="PS51205">
    <property type="entry name" value="VPS9"/>
    <property type="match status" value="1"/>
</dbReference>
<dbReference type="GO" id="GO:0031267">
    <property type="term" value="F:small GTPase binding"/>
    <property type="evidence" value="ECO:0007669"/>
    <property type="project" value="TreeGrafter"/>
</dbReference>
<dbReference type="AlphaFoldDB" id="A0A8C7QKH5"/>
<dbReference type="Gene3D" id="1.20.1050.80">
    <property type="entry name" value="VPS9 domain"/>
    <property type="match status" value="1"/>
</dbReference>
<organism evidence="2 3">
    <name type="scientific">Oncorhynchus mykiss</name>
    <name type="common">Rainbow trout</name>
    <name type="synonym">Salmo gairdneri</name>
    <dbReference type="NCBI Taxonomy" id="8022"/>
    <lineage>
        <taxon>Eukaryota</taxon>
        <taxon>Metazoa</taxon>
        <taxon>Chordata</taxon>
        <taxon>Craniata</taxon>
        <taxon>Vertebrata</taxon>
        <taxon>Euteleostomi</taxon>
        <taxon>Actinopterygii</taxon>
        <taxon>Neopterygii</taxon>
        <taxon>Teleostei</taxon>
        <taxon>Protacanthopterygii</taxon>
        <taxon>Salmoniformes</taxon>
        <taxon>Salmonidae</taxon>
        <taxon>Salmoninae</taxon>
        <taxon>Oncorhynchus</taxon>
    </lineage>
</organism>
<dbReference type="Proteomes" id="UP000694395">
    <property type="component" value="Chromosome 10"/>
</dbReference>
<name>A0A8C7QKH5_ONCMY</name>
<dbReference type="InterPro" id="IPR003123">
    <property type="entry name" value="VPS9"/>
</dbReference>
<dbReference type="GO" id="GO:0005085">
    <property type="term" value="F:guanyl-nucleotide exchange factor activity"/>
    <property type="evidence" value="ECO:0007669"/>
    <property type="project" value="InterPro"/>
</dbReference>
<dbReference type="PANTHER" id="PTHR23101:SF126">
    <property type="entry name" value="RAB5 GDP_GTP EXCHANGE FACTOR"/>
    <property type="match status" value="1"/>
</dbReference>
<protein>
    <submittedName>
        <fullName evidence="2">RAB guanine nucleotide exchange factor (GEF) 1</fullName>
    </submittedName>
</protein>
<dbReference type="Pfam" id="PF02204">
    <property type="entry name" value="VPS9"/>
    <property type="match status" value="1"/>
</dbReference>